<dbReference type="InterPro" id="IPR001077">
    <property type="entry name" value="COMT_C"/>
</dbReference>
<keyword evidence="2" id="KW-0808">Transferase</keyword>
<evidence type="ECO:0000256" key="2">
    <source>
        <dbReference type="ARBA" id="ARBA00022679"/>
    </source>
</evidence>
<dbReference type="SUPFAM" id="SSF53335">
    <property type="entry name" value="S-adenosyl-L-methionine-dependent methyltransferases"/>
    <property type="match status" value="1"/>
</dbReference>
<dbReference type="EMBL" id="KZ679696">
    <property type="protein sequence ID" value="PTB48815.1"/>
    <property type="molecule type" value="Genomic_DNA"/>
</dbReference>
<dbReference type="PANTHER" id="PTHR43712:SF5">
    <property type="entry name" value="O-METHYLTRANSFERASE ASQN-RELATED"/>
    <property type="match status" value="1"/>
</dbReference>
<dbReference type="GeneID" id="36628572"/>
<accession>A0A2T3ZVG7</accession>
<dbReference type="InterPro" id="IPR029063">
    <property type="entry name" value="SAM-dependent_MTases_sf"/>
</dbReference>
<proteinExistence type="predicted"/>
<evidence type="ECO:0000256" key="1">
    <source>
        <dbReference type="ARBA" id="ARBA00022603"/>
    </source>
</evidence>
<gene>
    <name evidence="5" type="ORF">M431DRAFT_513351</name>
</gene>
<dbReference type="GO" id="GO:0032259">
    <property type="term" value="P:methylation"/>
    <property type="evidence" value="ECO:0007669"/>
    <property type="project" value="UniProtKB-KW"/>
</dbReference>
<dbReference type="RefSeq" id="XP_024768492.1">
    <property type="nucleotide sequence ID" value="XM_024920003.1"/>
</dbReference>
<sequence>MSWSTFEELGNEILAQCKILDKFVKGQNLEKSELSFSNYDSWQAVIDCLNVNGSEVEKNARTDLLNKTADLRDLVLGPAGTVVWPALTYPYQLSTLKILNDFSIPQIIPRGKGKSKTFSEITKALSEKISKDLDRRFTMSEDFVTRVIRHASTFHILAIDEGAKTVSHTAPSQAFFKNPIPSIPPIGDAYSVQSTLTICLDLRFLNTAFRIGDALLRYGDIVEPYETAFNLAFDTPYDYLRYMADADNLELCEAMLDHLTFVMSSRNMATRDHDQNTLAKNVTSKIPSQDSERQNFKIVDMGGGWGDVCISIAEALQDTDKDKPLPKFVVKDLRRMINNGQNQLNTSDLHESIKSSITFEQYDFIRDRNREDNADIYMFRFVMHDWSDSRVVTILNNIVPYMKSTAHILIMDYIIPKPDMFPLVVERLKRTMDMAAMSILAGKERTEDDWGQLIIRFNKENPNTKLGFRFCPNSEFCTDHELCTNNESCKAIKPCTHDGLCNRKRAFGVVELKLASS</sequence>
<organism evidence="5 6">
    <name type="scientific">Trichoderma harzianum CBS 226.95</name>
    <dbReference type="NCBI Taxonomy" id="983964"/>
    <lineage>
        <taxon>Eukaryota</taxon>
        <taxon>Fungi</taxon>
        <taxon>Dikarya</taxon>
        <taxon>Ascomycota</taxon>
        <taxon>Pezizomycotina</taxon>
        <taxon>Sordariomycetes</taxon>
        <taxon>Hypocreomycetidae</taxon>
        <taxon>Hypocreales</taxon>
        <taxon>Hypocreaceae</taxon>
        <taxon>Trichoderma</taxon>
    </lineage>
</organism>
<dbReference type="PROSITE" id="PS51683">
    <property type="entry name" value="SAM_OMT_II"/>
    <property type="match status" value="1"/>
</dbReference>
<name>A0A2T3ZVG7_TRIHA</name>
<keyword evidence="6" id="KW-1185">Reference proteome</keyword>
<dbReference type="Gene3D" id="3.40.50.150">
    <property type="entry name" value="Vaccinia Virus protein VP39"/>
    <property type="match status" value="1"/>
</dbReference>
<protein>
    <recommendedName>
        <fullName evidence="4">O-methyltransferase C-terminal domain-containing protein</fullName>
    </recommendedName>
</protein>
<keyword evidence="3" id="KW-0949">S-adenosyl-L-methionine</keyword>
<dbReference type="AlphaFoldDB" id="A0A2T3ZVG7"/>
<keyword evidence="1" id="KW-0489">Methyltransferase</keyword>
<dbReference type="PANTHER" id="PTHR43712">
    <property type="entry name" value="PUTATIVE (AFU_ORTHOLOGUE AFUA_4G14580)-RELATED"/>
    <property type="match status" value="1"/>
</dbReference>
<dbReference type="InterPro" id="IPR016461">
    <property type="entry name" value="COMT-like"/>
</dbReference>
<dbReference type="Proteomes" id="UP000241690">
    <property type="component" value="Unassembled WGS sequence"/>
</dbReference>
<evidence type="ECO:0000256" key="3">
    <source>
        <dbReference type="ARBA" id="ARBA00022691"/>
    </source>
</evidence>
<evidence type="ECO:0000259" key="4">
    <source>
        <dbReference type="Pfam" id="PF00891"/>
    </source>
</evidence>
<evidence type="ECO:0000313" key="5">
    <source>
        <dbReference type="EMBL" id="PTB48815.1"/>
    </source>
</evidence>
<reference evidence="5 6" key="1">
    <citation type="submission" date="2016-07" db="EMBL/GenBank/DDBJ databases">
        <title>Multiple horizontal gene transfer events from other fungi enriched the ability of initially mycotrophic Trichoderma (Ascomycota) to feed on dead plant biomass.</title>
        <authorList>
            <consortium name="DOE Joint Genome Institute"/>
            <person name="Aerts A."/>
            <person name="Atanasova L."/>
            <person name="Chenthamara K."/>
            <person name="Zhang J."/>
            <person name="Grujic M."/>
            <person name="Henrissat B."/>
            <person name="Kuo A."/>
            <person name="Salamov A."/>
            <person name="Lipzen A."/>
            <person name="Labutti K."/>
            <person name="Barry K."/>
            <person name="Miao Y."/>
            <person name="Rahimi M.J."/>
            <person name="Shen Q."/>
            <person name="Grigoriev I.V."/>
            <person name="Kubicek C.P."/>
            <person name="Druzhinina I.S."/>
        </authorList>
    </citation>
    <scope>NUCLEOTIDE SEQUENCE [LARGE SCALE GENOMIC DNA]</scope>
    <source>
        <strain evidence="5 6">CBS 226.95</strain>
    </source>
</reference>
<dbReference type="Pfam" id="PF00891">
    <property type="entry name" value="Methyltransf_2"/>
    <property type="match status" value="1"/>
</dbReference>
<evidence type="ECO:0000313" key="6">
    <source>
        <dbReference type="Proteomes" id="UP000241690"/>
    </source>
</evidence>
<dbReference type="GO" id="GO:0008171">
    <property type="term" value="F:O-methyltransferase activity"/>
    <property type="evidence" value="ECO:0007669"/>
    <property type="project" value="InterPro"/>
</dbReference>
<feature type="domain" description="O-methyltransferase C-terminal" evidence="4">
    <location>
        <begin position="297"/>
        <end position="454"/>
    </location>
</feature>